<dbReference type="AlphaFoldDB" id="A0A6S7JI34"/>
<dbReference type="EMBL" id="CACRXK020016939">
    <property type="protein sequence ID" value="CAB4030538.1"/>
    <property type="molecule type" value="Genomic_DNA"/>
</dbReference>
<protein>
    <submittedName>
        <fullName evidence="2">Uncharacterized protein</fullName>
    </submittedName>
</protein>
<feature type="compositionally biased region" description="Acidic residues" evidence="1">
    <location>
        <begin position="51"/>
        <end position="60"/>
    </location>
</feature>
<evidence type="ECO:0000313" key="3">
    <source>
        <dbReference type="Proteomes" id="UP001152795"/>
    </source>
</evidence>
<feature type="region of interest" description="Disordered" evidence="1">
    <location>
        <begin position="1"/>
        <end position="91"/>
    </location>
</feature>
<gene>
    <name evidence="2" type="ORF">PACLA_8A039023</name>
</gene>
<feature type="non-terminal residue" evidence="2">
    <location>
        <position position="161"/>
    </location>
</feature>
<comment type="caution">
    <text evidence="2">The sequence shown here is derived from an EMBL/GenBank/DDBJ whole genome shotgun (WGS) entry which is preliminary data.</text>
</comment>
<reference evidence="2" key="1">
    <citation type="submission" date="2020-04" db="EMBL/GenBank/DDBJ databases">
        <authorList>
            <person name="Alioto T."/>
            <person name="Alioto T."/>
            <person name="Gomez Garrido J."/>
        </authorList>
    </citation>
    <scope>NUCLEOTIDE SEQUENCE</scope>
    <source>
        <strain evidence="2">A484AB</strain>
    </source>
</reference>
<keyword evidence="3" id="KW-1185">Reference proteome</keyword>
<dbReference type="Proteomes" id="UP001152795">
    <property type="component" value="Unassembled WGS sequence"/>
</dbReference>
<name>A0A6S7JI34_PARCT</name>
<organism evidence="2 3">
    <name type="scientific">Paramuricea clavata</name>
    <name type="common">Red gorgonian</name>
    <name type="synonym">Violescent sea-whip</name>
    <dbReference type="NCBI Taxonomy" id="317549"/>
    <lineage>
        <taxon>Eukaryota</taxon>
        <taxon>Metazoa</taxon>
        <taxon>Cnidaria</taxon>
        <taxon>Anthozoa</taxon>
        <taxon>Octocorallia</taxon>
        <taxon>Malacalcyonacea</taxon>
        <taxon>Plexauridae</taxon>
        <taxon>Paramuricea</taxon>
    </lineage>
</organism>
<proteinExistence type="predicted"/>
<sequence length="161" mass="18099">MTHGRFGHNGKQETASVIGSNDEDADGYNTESDEDSQDAKEYTGNTNCDQDGTENVEMDEREERQNKYSISNVESSPIGGKHHLTPSSKQDVLPKLKRFNVGGKPCGGEVAERKEQLEILFKETFQLQEGFEITVENVLSCLGFEPDKKKLLTRHVKEFFP</sequence>
<accession>A0A6S7JI34</accession>
<feature type="compositionally biased region" description="Acidic residues" evidence="1">
    <location>
        <begin position="21"/>
        <end position="36"/>
    </location>
</feature>
<evidence type="ECO:0000313" key="2">
    <source>
        <dbReference type="EMBL" id="CAB4030538.1"/>
    </source>
</evidence>
<evidence type="ECO:0000256" key="1">
    <source>
        <dbReference type="SAM" id="MobiDB-lite"/>
    </source>
</evidence>